<comment type="caution">
    <text evidence="2">The sequence shown here is derived from an EMBL/GenBank/DDBJ whole genome shotgun (WGS) entry which is preliminary data.</text>
</comment>
<dbReference type="InterPro" id="IPR011576">
    <property type="entry name" value="Pyridox_Oxase_N"/>
</dbReference>
<protein>
    <recommendedName>
        <fullName evidence="1">Pyridoxamine 5'-phosphate oxidase N-terminal domain-containing protein</fullName>
    </recommendedName>
</protein>
<feature type="domain" description="Pyridoxamine 5'-phosphate oxidase N-terminal" evidence="1">
    <location>
        <begin position="9"/>
        <end position="133"/>
    </location>
</feature>
<dbReference type="PANTHER" id="PTHR39336">
    <property type="entry name" value="PYRIDOXAMINE PHOSPHATE OXIDASE FAMILY PROTEIN (AFU_ORTHOLOGUE AFUA_6G11440)"/>
    <property type="match status" value="1"/>
</dbReference>
<accession>A0A5N5QPK8</accession>
<dbReference type="OrthoDB" id="539398at2759"/>
<dbReference type="Proteomes" id="UP000383932">
    <property type="component" value="Unassembled WGS sequence"/>
</dbReference>
<sequence>MGKFYDSIPKELIPWIEEQRCFWVATAPLSPNGHVNISPKGMAGTFKLIDDKTFFYQDLTGSGAETSAHLRENGRITVLFNAFEGPPRIVRLFGTGEVHEFGSARYKELVPLEERLPGSRAAVVVQVHKVGTSCGWSVPLYKPDGERNTLQEWSGPMENLDQKFANERGQHIFIGFEFVTPLSHLEFIPSDSNPAHDTRHPRGMKQWWAERNIRSIDGLPALRFCREYAGLPPGPVKEDRKLFHIDINDERPIKQIAAKAQWLASKIRETGFAGGLITGLALTLGWVTINGSLQFAAWAW</sequence>
<dbReference type="EMBL" id="SSOP01000035">
    <property type="protein sequence ID" value="KAB5593538.1"/>
    <property type="molecule type" value="Genomic_DNA"/>
</dbReference>
<gene>
    <name evidence="2" type="ORF">CTheo_3004</name>
</gene>
<proteinExistence type="predicted"/>
<evidence type="ECO:0000313" key="2">
    <source>
        <dbReference type="EMBL" id="KAB5593538.1"/>
    </source>
</evidence>
<organism evidence="2 3">
    <name type="scientific">Ceratobasidium theobromae</name>
    <dbReference type="NCBI Taxonomy" id="1582974"/>
    <lineage>
        <taxon>Eukaryota</taxon>
        <taxon>Fungi</taxon>
        <taxon>Dikarya</taxon>
        <taxon>Basidiomycota</taxon>
        <taxon>Agaricomycotina</taxon>
        <taxon>Agaricomycetes</taxon>
        <taxon>Cantharellales</taxon>
        <taxon>Ceratobasidiaceae</taxon>
        <taxon>Ceratobasidium</taxon>
    </lineage>
</organism>
<dbReference type="SUPFAM" id="SSF50475">
    <property type="entry name" value="FMN-binding split barrel"/>
    <property type="match status" value="1"/>
</dbReference>
<dbReference type="Gene3D" id="2.30.110.10">
    <property type="entry name" value="Electron Transport, Fmn-binding Protein, Chain A"/>
    <property type="match status" value="1"/>
</dbReference>
<evidence type="ECO:0000313" key="3">
    <source>
        <dbReference type="Proteomes" id="UP000383932"/>
    </source>
</evidence>
<keyword evidence="3" id="KW-1185">Reference proteome</keyword>
<dbReference type="AlphaFoldDB" id="A0A5N5QPK8"/>
<dbReference type="PANTHER" id="PTHR39336:SF3">
    <property type="entry name" value="PYRIDOXAMINE PHOSPHATE OXIDASE"/>
    <property type="match status" value="1"/>
</dbReference>
<name>A0A5N5QPK8_9AGAM</name>
<dbReference type="InterPro" id="IPR012349">
    <property type="entry name" value="Split_barrel_FMN-bd"/>
</dbReference>
<evidence type="ECO:0000259" key="1">
    <source>
        <dbReference type="Pfam" id="PF01243"/>
    </source>
</evidence>
<reference evidence="2 3" key="1">
    <citation type="journal article" date="2019" name="Fungal Biol. Biotechnol.">
        <title>Draft genome sequence of fastidious pathogen Ceratobasidium theobromae, which causes vascular-streak dieback in Theobroma cacao.</title>
        <authorList>
            <person name="Ali S.S."/>
            <person name="Asman A."/>
            <person name="Shao J."/>
            <person name="Firmansyah A.P."/>
            <person name="Susilo A.W."/>
            <person name="Rosmana A."/>
            <person name="McMahon P."/>
            <person name="Junaid M."/>
            <person name="Guest D."/>
            <person name="Kheng T.Y."/>
            <person name="Meinhardt L.W."/>
            <person name="Bailey B.A."/>
        </authorList>
    </citation>
    <scope>NUCLEOTIDE SEQUENCE [LARGE SCALE GENOMIC DNA]</scope>
    <source>
        <strain evidence="2 3">CT2</strain>
    </source>
</reference>
<dbReference type="Pfam" id="PF01243">
    <property type="entry name" value="PNPOx_N"/>
    <property type="match status" value="1"/>
</dbReference>